<dbReference type="Pfam" id="PF08265">
    <property type="entry name" value="YL1_C"/>
    <property type="match status" value="1"/>
</dbReference>
<comment type="subcellular location">
    <subcellularLocation>
        <location evidence="1">Nucleus</location>
    </subcellularLocation>
</comment>
<dbReference type="PANTHER" id="PTHR31200:SF1">
    <property type="entry name" value="INO80 COMPLEX SUBUNIT C"/>
    <property type="match status" value="1"/>
</dbReference>
<evidence type="ECO:0000256" key="4">
    <source>
        <dbReference type="ARBA" id="ARBA00023242"/>
    </source>
</evidence>
<dbReference type="InterPro" id="IPR013272">
    <property type="entry name" value="Vps72/YL1_C"/>
</dbReference>
<proteinExistence type="predicted"/>
<dbReference type="OrthoDB" id="49520at2759"/>
<dbReference type="GO" id="GO:0006338">
    <property type="term" value="P:chromatin remodeling"/>
    <property type="evidence" value="ECO:0007669"/>
    <property type="project" value="InterPro"/>
</dbReference>
<keyword evidence="2" id="KW-0805">Transcription regulation</keyword>
<dbReference type="HOGENOM" id="CLU_071116_4_0_1"/>
<accession>A0A059F0T4</accession>
<dbReference type="STRING" id="1288291.A0A059F0T4"/>
<evidence type="ECO:0000256" key="3">
    <source>
        <dbReference type="ARBA" id="ARBA00023163"/>
    </source>
</evidence>
<protein>
    <recommendedName>
        <fullName evidence="5">Vps72/YL1 C-terminal domain-containing protein</fullName>
    </recommendedName>
</protein>
<keyword evidence="3" id="KW-0804">Transcription</keyword>
<name>A0A059F0T4_9MICR</name>
<gene>
    <name evidence="6" type="ORF">H312_02009</name>
</gene>
<dbReference type="SMART" id="SM00993">
    <property type="entry name" value="YL1_C"/>
    <property type="match status" value="1"/>
</dbReference>
<evidence type="ECO:0000259" key="5">
    <source>
        <dbReference type="SMART" id="SM00993"/>
    </source>
</evidence>
<keyword evidence="4" id="KW-0539">Nucleus</keyword>
<dbReference type="AlphaFoldDB" id="A0A059F0T4"/>
<feature type="domain" description="Vps72/YL1 C-terminal" evidence="5">
    <location>
        <begin position="54"/>
        <end position="83"/>
    </location>
</feature>
<organism evidence="6 7">
    <name type="scientific">Anncaliia algerae PRA339</name>
    <dbReference type="NCBI Taxonomy" id="1288291"/>
    <lineage>
        <taxon>Eukaryota</taxon>
        <taxon>Fungi</taxon>
        <taxon>Fungi incertae sedis</taxon>
        <taxon>Microsporidia</taxon>
        <taxon>Tubulinosematoidea</taxon>
        <taxon>Tubulinosematidae</taxon>
        <taxon>Anncaliia</taxon>
    </lineage>
</organism>
<reference evidence="6 7" key="2">
    <citation type="submission" date="2014-03" db="EMBL/GenBank/DDBJ databases">
        <title>The Genome Sequence of Anncaliia algerae insect isolate PRA339.</title>
        <authorList>
            <consortium name="The Broad Institute Genome Sequencing Platform"/>
            <consortium name="The Broad Institute Genome Sequencing Center for Infectious Disease"/>
            <person name="Cuomo C."/>
            <person name="Becnel J."/>
            <person name="Sanscrainte N."/>
            <person name="Walker B."/>
            <person name="Young S.K."/>
            <person name="Zeng Q."/>
            <person name="Gargeya S."/>
            <person name="Fitzgerald M."/>
            <person name="Haas B."/>
            <person name="Abouelleil A."/>
            <person name="Alvarado L."/>
            <person name="Arachchi H.M."/>
            <person name="Berlin A.M."/>
            <person name="Chapman S.B."/>
            <person name="Dewar J."/>
            <person name="Goldberg J."/>
            <person name="Griggs A."/>
            <person name="Gujja S."/>
            <person name="Hansen M."/>
            <person name="Howarth C."/>
            <person name="Imamovic A."/>
            <person name="Larimer J."/>
            <person name="McCowan C."/>
            <person name="Murphy C."/>
            <person name="Neiman D."/>
            <person name="Pearson M."/>
            <person name="Priest M."/>
            <person name="Roberts A."/>
            <person name="Saif S."/>
            <person name="Shea T."/>
            <person name="Sisk P."/>
            <person name="Sykes S."/>
            <person name="Wortman J."/>
            <person name="Nusbaum C."/>
            <person name="Birren B."/>
        </authorList>
    </citation>
    <scope>NUCLEOTIDE SEQUENCE [LARGE SCALE GENOMIC DNA]</scope>
    <source>
        <strain evidence="6 7">PRA339</strain>
    </source>
</reference>
<evidence type="ECO:0000256" key="2">
    <source>
        <dbReference type="ARBA" id="ARBA00023015"/>
    </source>
</evidence>
<keyword evidence="7" id="KW-1185">Reference proteome</keyword>
<dbReference type="PANTHER" id="PTHR31200">
    <property type="entry name" value="INO80 COMPLEX SUBUNIT C"/>
    <property type="match status" value="1"/>
</dbReference>
<dbReference type="InterPro" id="IPR029525">
    <property type="entry name" value="INO80C/Ies6"/>
</dbReference>
<dbReference type="GO" id="GO:0031011">
    <property type="term" value="C:Ino80 complex"/>
    <property type="evidence" value="ECO:0007669"/>
    <property type="project" value="InterPro"/>
</dbReference>
<evidence type="ECO:0000256" key="1">
    <source>
        <dbReference type="ARBA" id="ARBA00004123"/>
    </source>
</evidence>
<evidence type="ECO:0000313" key="7">
    <source>
        <dbReference type="Proteomes" id="UP000030655"/>
    </source>
</evidence>
<sequence>MRGRKSKELKFKNLKKSNINQKFKTLKQLQKTFETEEVKYMALFTNRSLRPAKKLCDITGLPAKYTCPRTGLFYYDTACYNLICESKIDNIDRIKSLKCFGLSLNPFKKRY</sequence>
<reference evidence="7" key="1">
    <citation type="submission" date="2013-02" db="EMBL/GenBank/DDBJ databases">
        <authorList>
            <consortium name="The Broad Institute Genome Sequencing Platform"/>
            <person name="Cuomo C."/>
            <person name="Becnel J."/>
            <person name="Sanscrainte N."/>
            <person name="Walker B."/>
            <person name="Young S.K."/>
            <person name="Zeng Q."/>
            <person name="Gargeya S."/>
            <person name="Fitzgerald M."/>
            <person name="Haas B."/>
            <person name="Abouelleil A."/>
            <person name="Alvarado L."/>
            <person name="Arachchi H.M."/>
            <person name="Berlin A.M."/>
            <person name="Chapman S.B."/>
            <person name="Dewar J."/>
            <person name="Goldberg J."/>
            <person name="Griggs A."/>
            <person name="Gujja S."/>
            <person name="Hansen M."/>
            <person name="Howarth C."/>
            <person name="Imamovic A."/>
            <person name="Larimer J."/>
            <person name="McCowan C."/>
            <person name="Murphy C."/>
            <person name="Neiman D."/>
            <person name="Pearson M."/>
            <person name="Priest M."/>
            <person name="Roberts A."/>
            <person name="Saif S."/>
            <person name="Shea T."/>
            <person name="Sisk P."/>
            <person name="Sykes S."/>
            <person name="Wortman J."/>
            <person name="Nusbaum C."/>
            <person name="Birren B."/>
        </authorList>
    </citation>
    <scope>NUCLEOTIDE SEQUENCE [LARGE SCALE GENOMIC DNA]</scope>
    <source>
        <strain evidence="7">PRA339</strain>
    </source>
</reference>
<dbReference type="EMBL" id="KK365172">
    <property type="protein sequence ID" value="KCZ80589.1"/>
    <property type="molecule type" value="Genomic_DNA"/>
</dbReference>
<evidence type="ECO:0000313" key="6">
    <source>
        <dbReference type="EMBL" id="KCZ80589.1"/>
    </source>
</evidence>
<dbReference type="VEuPathDB" id="MicrosporidiaDB:H312_02009"/>
<dbReference type="Proteomes" id="UP000030655">
    <property type="component" value="Unassembled WGS sequence"/>
</dbReference>